<dbReference type="Proteomes" id="UP000185639">
    <property type="component" value="Unassembled WGS sequence"/>
</dbReference>
<evidence type="ECO:0000256" key="1">
    <source>
        <dbReference type="SAM" id="SignalP"/>
    </source>
</evidence>
<dbReference type="EMBL" id="FTOH01000005">
    <property type="protein sequence ID" value="SIS85986.1"/>
    <property type="molecule type" value="Genomic_DNA"/>
</dbReference>
<dbReference type="STRING" id="484498.SAMN05421686_105215"/>
<name>A0A1N7MIM2_9GAMM</name>
<reference evidence="3" key="1">
    <citation type="submission" date="2017-01" db="EMBL/GenBank/DDBJ databases">
        <authorList>
            <person name="Varghese N."/>
            <person name="Submissions S."/>
        </authorList>
    </citation>
    <scope>NUCLEOTIDE SEQUENCE [LARGE SCALE GENOMIC DNA]</scope>
    <source>
        <strain evidence="3">DSM 24913</strain>
    </source>
</reference>
<sequence length="323" mass="36592">MQHVLVFTLSVLLSFPVLATDWKDYPEDLQQYDFSGDKLQQQWQDLTKLTRVEYPDVDWIKSMMTDYPRLAHHMMVLGSAPEAHPAVFKAIQESDYSDLAAAVQEVWRLHYSGQYEKAYELGMQLGPVGEVPAIYSRLVHATLLIDDHDDKMEEFEEAAALSNEGLTLAPEYRFAEFGLVYAKVRMLELMSTGEARSSGYIPIAQDKLDKLQEYAPDRGAYPLTRGGLEAGIVERVGSFLGSITYGATESSAIENFEKAQKLLPDMAIVYNEYSVGLIRLDEDDFRKEIRKLLNTCLAIEPVNAEDALNQMHCKRTLESMNKD</sequence>
<feature type="signal peptide" evidence="1">
    <location>
        <begin position="1"/>
        <end position="19"/>
    </location>
</feature>
<proteinExistence type="predicted"/>
<evidence type="ECO:0000313" key="2">
    <source>
        <dbReference type="EMBL" id="SIS85986.1"/>
    </source>
</evidence>
<feature type="chain" id="PRO_5012388008" description="TRAP transporter T-component" evidence="1">
    <location>
        <begin position="20"/>
        <end position="323"/>
    </location>
</feature>
<dbReference type="InterPro" id="IPR011990">
    <property type="entry name" value="TPR-like_helical_dom_sf"/>
</dbReference>
<dbReference type="RefSeq" id="WP_076515581.1">
    <property type="nucleotide sequence ID" value="NZ_FTOH01000005.1"/>
</dbReference>
<keyword evidence="1" id="KW-0732">Signal</keyword>
<dbReference type="OrthoDB" id="6353325at2"/>
<accession>A0A1N7MIM2</accession>
<evidence type="ECO:0000313" key="3">
    <source>
        <dbReference type="Proteomes" id="UP000185639"/>
    </source>
</evidence>
<keyword evidence="3" id="KW-1185">Reference proteome</keyword>
<dbReference type="AlphaFoldDB" id="A0A1N7MIM2"/>
<protein>
    <recommendedName>
        <fullName evidence="4">TRAP transporter T-component</fullName>
    </recommendedName>
</protein>
<evidence type="ECO:0008006" key="4">
    <source>
        <dbReference type="Google" id="ProtNLM"/>
    </source>
</evidence>
<dbReference type="Gene3D" id="1.25.40.10">
    <property type="entry name" value="Tetratricopeptide repeat domain"/>
    <property type="match status" value="1"/>
</dbReference>
<gene>
    <name evidence="2" type="ORF">SAMN05421686_105215</name>
</gene>
<organism evidence="2 3">
    <name type="scientific">Thalassolituus maritimus</name>
    <dbReference type="NCBI Taxonomy" id="484498"/>
    <lineage>
        <taxon>Bacteria</taxon>
        <taxon>Pseudomonadati</taxon>
        <taxon>Pseudomonadota</taxon>
        <taxon>Gammaproteobacteria</taxon>
        <taxon>Oceanospirillales</taxon>
        <taxon>Oceanospirillaceae</taxon>
        <taxon>Thalassolituus</taxon>
    </lineage>
</organism>